<keyword evidence="2" id="KW-1185">Reference proteome</keyword>
<sequence length="208" mass="23078">MIGAKIGVAIGLEEASHMQLSMEELRGSTSEGVVDELCFHYRANIKSRLTCNQEILRRASCEIEENGPSFYLRPKKAACTVGKQEMTNDVDHSNRIERENCQTSSVVCANGQHTRIFVGLVQNDTDKKREREACMHYKGNGERGGLELKDGEVCEERSGLSRETRGGEGLTSLQSAKGVTTRVWNIGRDLGVTCQDEESYASFLMLLP</sequence>
<name>A0AAN9XVC6_PSOTE</name>
<dbReference type="EMBL" id="JAYMYS010000001">
    <property type="protein sequence ID" value="KAK7411705.1"/>
    <property type="molecule type" value="Genomic_DNA"/>
</dbReference>
<comment type="caution">
    <text evidence="1">The sequence shown here is derived from an EMBL/GenBank/DDBJ whole genome shotgun (WGS) entry which is preliminary data.</text>
</comment>
<evidence type="ECO:0000313" key="1">
    <source>
        <dbReference type="EMBL" id="KAK7411705.1"/>
    </source>
</evidence>
<reference evidence="1 2" key="1">
    <citation type="submission" date="2024-01" db="EMBL/GenBank/DDBJ databases">
        <title>The genomes of 5 underutilized Papilionoideae crops provide insights into root nodulation and disease resistanc.</title>
        <authorList>
            <person name="Jiang F."/>
        </authorList>
    </citation>
    <scope>NUCLEOTIDE SEQUENCE [LARGE SCALE GENOMIC DNA]</scope>
    <source>
        <strain evidence="1">DUOXIRENSHENG_FW03</strain>
        <tissue evidence="1">Leaves</tissue>
    </source>
</reference>
<proteinExistence type="predicted"/>
<protein>
    <submittedName>
        <fullName evidence="1">Uncharacterized protein</fullName>
    </submittedName>
</protein>
<gene>
    <name evidence="1" type="ORF">VNO78_03142</name>
</gene>
<dbReference type="AlphaFoldDB" id="A0AAN9XVC6"/>
<evidence type="ECO:0000313" key="2">
    <source>
        <dbReference type="Proteomes" id="UP001386955"/>
    </source>
</evidence>
<organism evidence="1 2">
    <name type="scientific">Psophocarpus tetragonolobus</name>
    <name type="common">Winged bean</name>
    <name type="synonym">Dolichos tetragonolobus</name>
    <dbReference type="NCBI Taxonomy" id="3891"/>
    <lineage>
        <taxon>Eukaryota</taxon>
        <taxon>Viridiplantae</taxon>
        <taxon>Streptophyta</taxon>
        <taxon>Embryophyta</taxon>
        <taxon>Tracheophyta</taxon>
        <taxon>Spermatophyta</taxon>
        <taxon>Magnoliopsida</taxon>
        <taxon>eudicotyledons</taxon>
        <taxon>Gunneridae</taxon>
        <taxon>Pentapetalae</taxon>
        <taxon>rosids</taxon>
        <taxon>fabids</taxon>
        <taxon>Fabales</taxon>
        <taxon>Fabaceae</taxon>
        <taxon>Papilionoideae</taxon>
        <taxon>50 kb inversion clade</taxon>
        <taxon>NPAAA clade</taxon>
        <taxon>indigoferoid/millettioid clade</taxon>
        <taxon>Phaseoleae</taxon>
        <taxon>Psophocarpus</taxon>
    </lineage>
</organism>
<dbReference type="Proteomes" id="UP001386955">
    <property type="component" value="Unassembled WGS sequence"/>
</dbReference>
<accession>A0AAN9XVC6</accession>